<feature type="transmembrane region" description="Helical" evidence="1">
    <location>
        <begin position="6"/>
        <end position="25"/>
    </location>
</feature>
<keyword evidence="1" id="KW-1133">Transmembrane helix</keyword>
<keyword evidence="1" id="KW-0472">Membrane</keyword>
<dbReference type="OrthoDB" id="7283979at2"/>
<dbReference type="RefSeq" id="WP_019086615.1">
    <property type="nucleotide sequence ID" value="NZ_NKTX01000072.1"/>
</dbReference>
<dbReference type="EMBL" id="NKTX01000072">
    <property type="protein sequence ID" value="PYD79380.1"/>
    <property type="molecule type" value="Genomic_DNA"/>
</dbReference>
<comment type="caution">
    <text evidence="2">The sequence shown here is derived from an EMBL/GenBank/DDBJ whole genome shotgun (WGS) entry which is preliminary data.</text>
</comment>
<accession>A0A318QLU4</accession>
<gene>
    <name evidence="2" type="ORF">CFR80_15160</name>
</gene>
<evidence type="ECO:0000256" key="1">
    <source>
        <dbReference type="SAM" id="Phobius"/>
    </source>
</evidence>
<dbReference type="Proteomes" id="UP000247417">
    <property type="component" value="Unassembled WGS sequence"/>
</dbReference>
<dbReference type="AlphaFoldDB" id="A0A318QLU4"/>
<name>A0A318QLU4_9PROT</name>
<organism evidence="2 3">
    <name type="scientific">Komagataeibacter oboediens</name>
    <dbReference type="NCBI Taxonomy" id="65958"/>
    <lineage>
        <taxon>Bacteria</taxon>
        <taxon>Pseudomonadati</taxon>
        <taxon>Pseudomonadota</taxon>
        <taxon>Alphaproteobacteria</taxon>
        <taxon>Acetobacterales</taxon>
        <taxon>Acetobacteraceae</taxon>
        <taxon>Komagataeibacter</taxon>
    </lineage>
</organism>
<keyword evidence="1" id="KW-0812">Transmembrane</keyword>
<sequence>MTPTVLIWILLAVLVVVVVFIVRMLRAGPGQRRLFNAKPAILQDPVGRELLTWVTQDIPDNYYACPAIRLVDALSLATSGKGSGVANAIMASSTLGGLYADVVLINRKTSQVVALIQRPKDPQMQAIERLASDAGVPVIEGEPGKVIPWNEI</sequence>
<reference evidence="2 3" key="1">
    <citation type="submission" date="2017-07" db="EMBL/GenBank/DDBJ databases">
        <title>A draft genome sequence of Komagataeibacter oboediens LMG 18849.</title>
        <authorList>
            <person name="Skraban J."/>
            <person name="Cleenwerck I."/>
            <person name="Vandamme P."/>
            <person name="Trcek J."/>
        </authorList>
    </citation>
    <scope>NUCLEOTIDE SEQUENCE [LARGE SCALE GENOMIC DNA]</scope>
    <source>
        <strain evidence="2 3">LMG 18849</strain>
    </source>
</reference>
<evidence type="ECO:0000313" key="3">
    <source>
        <dbReference type="Proteomes" id="UP000247417"/>
    </source>
</evidence>
<protein>
    <submittedName>
        <fullName evidence="2">Uncharacterized protein</fullName>
    </submittedName>
</protein>
<proteinExistence type="predicted"/>
<evidence type="ECO:0000313" key="2">
    <source>
        <dbReference type="EMBL" id="PYD79380.1"/>
    </source>
</evidence>